<gene>
    <name evidence="1" type="ORF">Vadar_002507</name>
</gene>
<dbReference type="Proteomes" id="UP000828048">
    <property type="component" value="Chromosome 4"/>
</dbReference>
<organism evidence="1 2">
    <name type="scientific">Vaccinium darrowii</name>
    <dbReference type="NCBI Taxonomy" id="229202"/>
    <lineage>
        <taxon>Eukaryota</taxon>
        <taxon>Viridiplantae</taxon>
        <taxon>Streptophyta</taxon>
        <taxon>Embryophyta</taxon>
        <taxon>Tracheophyta</taxon>
        <taxon>Spermatophyta</taxon>
        <taxon>Magnoliopsida</taxon>
        <taxon>eudicotyledons</taxon>
        <taxon>Gunneridae</taxon>
        <taxon>Pentapetalae</taxon>
        <taxon>asterids</taxon>
        <taxon>Ericales</taxon>
        <taxon>Ericaceae</taxon>
        <taxon>Vaccinioideae</taxon>
        <taxon>Vaccinieae</taxon>
        <taxon>Vaccinium</taxon>
    </lineage>
</organism>
<keyword evidence="2" id="KW-1185">Reference proteome</keyword>
<accession>A0ACB7Z179</accession>
<comment type="caution">
    <text evidence="1">The sequence shown here is derived from an EMBL/GenBank/DDBJ whole genome shotgun (WGS) entry which is preliminary data.</text>
</comment>
<sequence>MAVGSSSSAVEPNGWVWWIWAWCRAISNKAPAAYLGVGDKIDGDIVIRKNHLQPYIYTYTNTVIRWLKEWILLI</sequence>
<evidence type="ECO:0000313" key="1">
    <source>
        <dbReference type="EMBL" id="KAH7859553.1"/>
    </source>
</evidence>
<dbReference type="EMBL" id="CM037154">
    <property type="protein sequence ID" value="KAH7859553.1"/>
    <property type="molecule type" value="Genomic_DNA"/>
</dbReference>
<evidence type="ECO:0000313" key="2">
    <source>
        <dbReference type="Proteomes" id="UP000828048"/>
    </source>
</evidence>
<protein>
    <submittedName>
        <fullName evidence="1">Uncharacterized protein</fullName>
    </submittedName>
</protein>
<reference evidence="1 2" key="1">
    <citation type="journal article" date="2021" name="Hortic Res">
        <title>High-quality reference genome and annotation aids understanding of berry development for evergreen blueberry (Vaccinium darrowii).</title>
        <authorList>
            <person name="Yu J."/>
            <person name="Hulse-Kemp A.M."/>
            <person name="Babiker E."/>
            <person name="Staton M."/>
        </authorList>
    </citation>
    <scope>NUCLEOTIDE SEQUENCE [LARGE SCALE GENOMIC DNA]</scope>
    <source>
        <strain evidence="2">cv. NJ 8807/NJ 8810</strain>
        <tissue evidence="1">Young leaf</tissue>
    </source>
</reference>
<proteinExistence type="predicted"/>
<name>A0ACB7Z179_9ERIC</name>